<accession>A0A8H7ZGD1</accession>
<dbReference type="InterPro" id="IPR036400">
    <property type="entry name" value="Cyt_B5-like_heme/steroid_sf"/>
</dbReference>
<keyword evidence="4" id="KW-1185">Reference proteome</keyword>
<dbReference type="Proteomes" id="UP000669133">
    <property type="component" value="Unassembled WGS sequence"/>
</dbReference>
<dbReference type="PANTHER" id="PTHR10281:SF76">
    <property type="entry name" value="CALCUTTA CUP-RELATED"/>
    <property type="match status" value="1"/>
</dbReference>
<protein>
    <recommendedName>
        <fullName evidence="2">Cytochrome b5 heme-binding domain-containing protein</fullName>
    </recommendedName>
</protein>
<dbReference type="EMBL" id="JAEOAQ010000001">
    <property type="protein sequence ID" value="KAG5421557.1"/>
    <property type="molecule type" value="Genomic_DNA"/>
</dbReference>
<evidence type="ECO:0000313" key="4">
    <source>
        <dbReference type="Proteomes" id="UP000669133"/>
    </source>
</evidence>
<comment type="similarity">
    <text evidence="1">Belongs to the cytochrome b5 family. MAPR subfamily.</text>
</comment>
<evidence type="ECO:0000313" key="3">
    <source>
        <dbReference type="EMBL" id="KAG5421557.1"/>
    </source>
</evidence>
<evidence type="ECO:0000256" key="1">
    <source>
        <dbReference type="ARBA" id="ARBA00038357"/>
    </source>
</evidence>
<dbReference type="Gene3D" id="3.10.120.10">
    <property type="entry name" value="Cytochrome b5-like heme/steroid binding domain"/>
    <property type="match status" value="1"/>
</dbReference>
<dbReference type="InterPro" id="IPR001199">
    <property type="entry name" value="Cyt_B5-like_heme/steroid-bd"/>
</dbReference>
<name>A0A8H7ZGD1_9ASCO</name>
<dbReference type="Pfam" id="PF00173">
    <property type="entry name" value="Cyt-b5"/>
    <property type="match status" value="1"/>
</dbReference>
<organism evidence="3 4">
    <name type="scientific">Candida metapsilosis</name>
    <dbReference type="NCBI Taxonomy" id="273372"/>
    <lineage>
        <taxon>Eukaryota</taxon>
        <taxon>Fungi</taxon>
        <taxon>Dikarya</taxon>
        <taxon>Ascomycota</taxon>
        <taxon>Saccharomycotina</taxon>
        <taxon>Pichiomycetes</taxon>
        <taxon>Debaryomycetaceae</taxon>
        <taxon>Candida/Lodderomyces clade</taxon>
        <taxon>Candida</taxon>
    </lineage>
</organism>
<dbReference type="AlphaFoldDB" id="A0A8H7ZGD1"/>
<sequence length="132" mass="15167">MFGDKNKEPTEIFLKNESLDLNSLPSMSREELSKFNGTEDPKLYVAIRGYVYDVTENGKSYGPGKAYNKLVGKDVGRLLGLNKLQLKEEDGRIPDSWDLSDLTEKQLKIVDDWIVFFKMRYPIIARIEESSQ</sequence>
<dbReference type="GO" id="GO:0016020">
    <property type="term" value="C:membrane"/>
    <property type="evidence" value="ECO:0007669"/>
    <property type="project" value="TreeGrafter"/>
</dbReference>
<dbReference type="RefSeq" id="XP_067550673.1">
    <property type="nucleotide sequence ID" value="XM_067695035.1"/>
</dbReference>
<feature type="domain" description="Cytochrome b5 heme-binding" evidence="2">
    <location>
        <begin position="27"/>
        <end position="128"/>
    </location>
</feature>
<dbReference type="PANTHER" id="PTHR10281">
    <property type="entry name" value="MEMBRANE-ASSOCIATED PROGESTERONE RECEPTOR COMPONENT-RELATED"/>
    <property type="match status" value="1"/>
</dbReference>
<dbReference type="GeneID" id="93649277"/>
<gene>
    <name evidence="3" type="ORF">I9W82_000648</name>
</gene>
<dbReference type="InterPro" id="IPR050577">
    <property type="entry name" value="MAPR/NEUFC/NENF-like"/>
</dbReference>
<evidence type="ECO:0000259" key="2">
    <source>
        <dbReference type="SMART" id="SM01117"/>
    </source>
</evidence>
<dbReference type="OrthoDB" id="899at2759"/>
<dbReference type="SMART" id="SM01117">
    <property type="entry name" value="Cyt-b5"/>
    <property type="match status" value="1"/>
</dbReference>
<reference evidence="3 4" key="1">
    <citation type="submission" date="2020-12" db="EMBL/GenBank/DDBJ databases">
        <title>Effect of drift, selection, and recombination on the evolution of hybrid genomes in Candida yeast pathogens.</title>
        <authorList>
            <person name="Mixao V."/>
            <person name="Ksiezopolska E."/>
            <person name="Saus E."/>
            <person name="Boekhout T."/>
            <person name="Gacser A."/>
            <person name="Gabaldon T."/>
        </authorList>
    </citation>
    <scope>NUCLEOTIDE SEQUENCE [LARGE SCALE GENOMIC DNA]</scope>
    <source>
        <strain evidence="3 4">BP57</strain>
    </source>
</reference>
<dbReference type="SUPFAM" id="SSF55856">
    <property type="entry name" value="Cytochrome b5-like heme/steroid binding domain"/>
    <property type="match status" value="1"/>
</dbReference>
<comment type="caution">
    <text evidence="3">The sequence shown here is derived from an EMBL/GenBank/DDBJ whole genome shotgun (WGS) entry which is preliminary data.</text>
</comment>
<dbReference type="GO" id="GO:0012505">
    <property type="term" value="C:endomembrane system"/>
    <property type="evidence" value="ECO:0007669"/>
    <property type="project" value="TreeGrafter"/>
</dbReference>
<proteinExistence type="inferred from homology"/>